<evidence type="ECO:0000313" key="2">
    <source>
        <dbReference type="WBParaSite" id="RSKR_0000515200.1"/>
    </source>
</evidence>
<proteinExistence type="predicted"/>
<protein>
    <submittedName>
        <fullName evidence="2">Mannosyltransferase</fullName>
    </submittedName>
</protein>
<accession>A0AC35TX81</accession>
<dbReference type="WBParaSite" id="RSKR_0000515200.1">
    <property type="protein sequence ID" value="RSKR_0000515200.1"/>
    <property type="gene ID" value="RSKR_0000515200"/>
</dbReference>
<dbReference type="Proteomes" id="UP000095286">
    <property type="component" value="Unplaced"/>
</dbReference>
<name>A0AC35TX81_9BILA</name>
<organism evidence="1 2">
    <name type="scientific">Rhabditophanes sp. KR3021</name>
    <dbReference type="NCBI Taxonomy" id="114890"/>
    <lineage>
        <taxon>Eukaryota</taxon>
        <taxon>Metazoa</taxon>
        <taxon>Ecdysozoa</taxon>
        <taxon>Nematoda</taxon>
        <taxon>Chromadorea</taxon>
        <taxon>Rhabditida</taxon>
        <taxon>Tylenchina</taxon>
        <taxon>Panagrolaimomorpha</taxon>
        <taxon>Strongyloidoidea</taxon>
        <taxon>Alloionematidae</taxon>
        <taxon>Rhabditophanes</taxon>
    </lineage>
</organism>
<reference evidence="2" key="1">
    <citation type="submission" date="2016-11" db="UniProtKB">
        <authorList>
            <consortium name="WormBaseParasite"/>
        </authorList>
    </citation>
    <scope>IDENTIFICATION</scope>
    <source>
        <strain evidence="2">KR3021</strain>
    </source>
</reference>
<sequence length="139" mass="16420">MLMMYVSARNYAGGDALAYLQHMQRFDKHKNISVHIDEYAAQTGISKFVHYYDAWNYDKNESSQLDPEALADHHFIIVGDYKEDVKQKATKVFGKSHRQYFGVETFDKLHMVKSKKFPYYWPILKFKDKLVVMRRKGDA</sequence>
<evidence type="ECO:0000313" key="1">
    <source>
        <dbReference type="Proteomes" id="UP000095286"/>
    </source>
</evidence>